<dbReference type="EMBL" id="MLJW01001493">
    <property type="protein sequence ID" value="OIQ77988.1"/>
    <property type="molecule type" value="Genomic_DNA"/>
</dbReference>
<organism evidence="1">
    <name type="scientific">mine drainage metagenome</name>
    <dbReference type="NCBI Taxonomy" id="410659"/>
    <lineage>
        <taxon>unclassified sequences</taxon>
        <taxon>metagenomes</taxon>
        <taxon>ecological metagenomes</taxon>
    </lineage>
</organism>
<comment type="caution">
    <text evidence="1">The sequence shown here is derived from an EMBL/GenBank/DDBJ whole genome shotgun (WGS) entry which is preliminary data.</text>
</comment>
<dbReference type="AlphaFoldDB" id="A0A1J5QDJ2"/>
<name>A0A1J5QDJ2_9ZZZZ</name>
<protein>
    <submittedName>
        <fullName evidence="1">Uncharacterized protein</fullName>
    </submittedName>
</protein>
<evidence type="ECO:0000313" key="1">
    <source>
        <dbReference type="EMBL" id="OIQ77988.1"/>
    </source>
</evidence>
<gene>
    <name evidence="1" type="ORF">GALL_403090</name>
</gene>
<reference evidence="1" key="1">
    <citation type="submission" date="2016-10" db="EMBL/GenBank/DDBJ databases">
        <title>Sequence of Gallionella enrichment culture.</title>
        <authorList>
            <person name="Poehlein A."/>
            <person name="Muehling M."/>
            <person name="Daniel R."/>
        </authorList>
    </citation>
    <scope>NUCLEOTIDE SEQUENCE</scope>
</reference>
<sequence length="71" mass="7884">MPDEAILTLRQAGALPLAYAQLFSTNQLGMLSKAAEVQARIREQLKNLAANQIQNVTDAGFRMSVDETFRF</sequence>
<proteinExistence type="predicted"/>
<accession>A0A1J5QDJ2</accession>